<dbReference type="STRING" id="2045.KR76_19040"/>
<evidence type="ECO:0000313" key="2">
    <source>
        <dbReference type="EMBL" id="AIY18341.1"/>
    </source>
</evidence>
<evidence type="ECO:0000256" key="1">
    <source>
        <dbReference type="SAM" id="MobiDB-lite"/>
    </source>
</evidence>
<gene>
    <name evidence="3" type="ORF">F9L07_06980</name>
    <name evidence="2" type="ORF">KR76_19040</name>
</gene>
<evidence type="ECO:0000313" key="3">
    <source>
        <dbReference type="EMBL" id="KAB2811602.1"/>
    </source>
</evidence>
<reference evidence="2 4" key="1">
    <citation type="journal article" date="2015" name="Genome Announc.">
        <title>Complete Genome Sequence of Steroid-Transforming Nocardioides simplex VKM Ac-2033D.</title>
        <authorList>
            <person name="Shtratnikova V.Y."/>
            <person name="Schelkunov M.I."/>
            <person name="Pekov Y.A."/>
            <person name="Fokina V.V."/>
            <person name="Logacheva M.D."/>
            <person name="Sokolov S.L."/>
            <person name="Bragin E.Y."/>
            <person name="Ashapkin V.V."/>
            <person name="Donova M.V."/>
        </authorList>
    </citation>
    <scope>NUCLEOTIDE SEQUENCE [LARGE SCALE GENOMIC DNA]</scope>
    <source>
        <strain evidence="2 4">VKM Ac-2033D</strain>
    </source>
</reference>
<accession>A0A0A1DLN9</accession>
<dbReference type="Proteomes" id="UP000449906">
    <property type="component" value="Unassembled WGS sequence"/>
</dbReference>
<sequence>MFTSTSSDRRTNPTGYASRTDAGTTEWGPAKHNPEHPLHRDLETLGAVDLRDGDAGRPDDN</sequence>
<keyword evidence="4" id="KW-1185">Reference proteome</keyword>
<name>A0A0A1DLN9_NOCSI</name>
<dbReference type="AlphaFoldDB" id="A0A0A1DLN9"/>
<dbReference type="Proteomes" id="UP000030300">
    <property type="component" value="Chromosome"/>
</dbReference>
<dbReference type="OrthoDB" id="3789005at2"/>
<dbReference type="EMBL" id="WBVM01000001">
    <property type="protein sequence ID" value="KAB2811602.1"/>
    <property type="molecule type" value="Genomic_DNA"/>
</dbReference>
<feature type="compositionally biased region" description="Polar residues" evidence="1">
    <location>
        <begin position="1"/>
        <end position="23"/>
    </location>
</feature>
<feature type="compositionally biased region" description="Basic and acidic residues" evidence="1">
    <location>
        <begin position="32"/>
        <end position="61"/>
    </location>
</feature>
<dbReference type="RefSeq" id="WP_038680492.1">
    <property type="nucleotide sequence ID" value="NZ_BJMC01000022.1"/>
</dbReference>
<organism evidence="2 4">
    <name type="scientific">Nocardioides simplex</name>
    <name type="common">Arthrobacter simplex</name>
    <dbReference type="NCBI Taxonomy" id="2045"/>
    <lineage>
        <taxon>Bacteria</taxon>
        <taxon>Bacillati</taxon>
        <taxon>Actinomycetota</taxon>
        <taxon>Actinomycetes</taxon>
        <taxon>Propionibacteriales</taxon>
        <taxon>Nocardioidaceae</taxon>
        <taxon>Pimelobacter</taxon>
    </lineage>
</organism>
<dbReference type="HOGENOM" id="CLU_2918050_0_0_11"/>
<reference evidence="3 5" key="2">
    <citation type="submission" date="2019-09" db="EMBL/GenBank/DDBJ databases">
        <title>Pimelobacter sp. isolated from Paulinella.</title>
        <authorList>
            <person name="Jeong S.E."/>
        </authorList>
    </citation>
    <scope>NUCLEOTIDE SEQUENCE [LARGE SCALE GENOMIC DNA]</scope>
    <source>
        <strain evidence="3 5">Pch-N</strain>
    </source>
</reference>
<evidence type="ECO:0000313" key="4">
    <source>
        <dbReference type="Proteomes" id="UP000030300"/>
    </source>
</evidence>
<dbReference type="GeneID" id="96610903"/>
<protein>
    <submittedName>
        <fullName evidence="2">Uncharacterized protein</fullName>
    </submittedName>
</protein>
<proteinExistence type="predicted"/>
<dbReference type="EMBL" id="CP009896">
    <property type="protein sequence ID" value="AIY18341.1"/>
    <property type="molecule type" value="Genomic_DNA"/>
</dbReference>
<feature type="region of interest" description="Disordered" evidence="1">
    <location>
        <begin position="1"/>
        <end position="61"/>
    </location>
</feature>
<dbReference type="KEGG" id="psim:KR76_19040"/>
<evidence type="ECO:0000313" key="5">
    <source>
        <dbReference type="Proteomes" id="UP000449906"/>
    </source>
</evidence>